<proteinExistence type="predicted"/>
<accession>I0K2J9</accession>
<feature type="transmembrane region" description="Helical" evidence="1">
    <location>
        <begin position="68"/>
        <end position="84"/>
    </location>
</feature>
<keyword evidence="3" id="KW-1185">Reference proteome</keyword>
<dbReference type="eggNOG" id="ENOG50335WU">
    <property type="taxonomic scope" value="Bacteria"/>
</dbReference>
<gene>
    <name evidence="2" type="ORF">FAES_0339</name>
</gene>
<dbReference type="OrthoDB" id="963257at2"/>
<dbReference type="Proteomes" id="UP000011058">
    <property type="component" value="Chromosome"/>
</dbReference>
<evidence type="ECO:0000256" key="1">
    <source>
        <dbReference type="SAM" id="Phobius"/>
    </source>
</evidence>
<dbReference type="RefSeq" id="WP_015329452.1">
    <property type="nucleotide sequence ID" value="NC_020054.1"/>
</dbReference>
<organism evidence="2 3">
    <name type="scientific">Fibrella aestuarina BUZ 2</name>
    <dbReference type="NCBI Taxonomy" id="1166018"/>
    <lineage>
        <taxon>Bacteria</taxon>
        <taxon>Pseudomonadati</taxon>
        <taxon>Bacteroidota</taxon>
        <taxon>Cytophagia</taxon>
        <taxon>Cytophagales</taxon>
        <taxon>Spirosomataceae</taxon>
        <taxon>Fibrella</taxon>
    </lineage>
</organism>
<protein>
    <submittedName>
        <fullName evidence="2">Uncharacterized protein</fullName>
    </submittedName>
</protein>
<dbReference type="EMBL" id="HE796683">
    <property type="protein sequence ID" value="CCG98352.1"/>
    <property type="molecule type" value="Genomic_DNA"/>
</dbReference>
<evidence type="ECO:0000313" key="2">
    <source>
        <dbReference type="EMBL" id="CCG98352.1"/>
    </source>
</evidence>
<dbReference type="AlphaFoldDB" id="I0K2J9"/>
<dbReference type="KEGG" id="fae:FAES_0339"/>
<sequence>MNLEKIAGFITPLLLVALMGLIMIAYGFVKPSQENNVLQFIFGIPVLLGAIGLHYIVRRASNGNVLRIWIVEAIIVGFMVLVFLRS</sequence>
<keyword evidence="1" id="KW-0472">Membrane</keyword>
<name>I0K2J9_9BACT</name>
<evidence type="ECO:0000313" key="3">
    <source>
        <dbReference type="Proteomes" id="UP000011058"/>
    </source>
</evidence>
<feature type="transmembrane region" description="Helical" evidence="1">
    <location>
        <begin position="36"/>
        <end position="56"/>
    </location>
</feature>
<reference evidence="2 3" key="1">
    <citation type="journal article" date="2012" name="J. Bacteriol.">
        <title>Genome Sequence of Fibrella aestuarina BUZ 2T, a Filamentous Marine Bacterium.</title>
        <authorList>
            <person name="Filippini M."/>
            <person name="Qi W."/>
            <person name="Blom J."/>
            <person name="Goesmann A."/>
            <person name="Smits T.H."/>
            <person name="Bagheri H.C."/>
        </authorList>
    </citation>
    <scope>NUCLEOTIDE SEQUENCE [LARGE SCALE GENOMIC DNA]</scope>
    <source>
        <strain evidence="3">BUZ 2T</strain>
    </source>
</reference>
<keyword evidence="1" id="KW-0812">Transmembrane</keyword>
<feature type="transmembrane region" description="Helical" evidence="1">
    <location>
        <begin position="6"/>
        <end position="29"/>
    </location>
</feature>
<keyword evidence="1" id="KW-1133">Transmembrane helix</keyword>
<dbReference type="STRING" id="1166018.FAES_0339"/>
<dbReference type="HOGENOM" id="CLU_188303_0_0_10"/>